<dbReference type="EMBL" id="CP087994">
    <property type="protein sequence ID" value="UYO62702.1"/>
    <property type="molecule type" value="Genomic_DNA"/>
</dbReference>
<dbReference type="PANTHER" id="PTHR43479:SF7">
    <property type="entry name" value="TETR-FAMILY TRANSCRIPTIONAL REGULATOR"/>
    <property type="match status" value="1"/>
</dbReference>
<evidence type="ECO:0000256" key="2">
    <source>
        <dbReference type="PROSITE-ProRule" id="PRU00335"/>
    </source>
</evidence>
<dbReference type="Pfam" id="PF14278">
    <property type="entry name" value="TetR_C_8"/>
    <property type="match status" value="1"/>
</dbReference>
<evidence type="ECO:0000313" key="8">
    <source>
        <dbReference type="Proteomes" id="UP000322619"/>
    </source>
</evidence>
<proteinExistence type="predicted"/>
<dbReference type="Proteomes" id="UP000322619">
    <property type="component" value="Unassembled WGS sequence"/>
</dbReference>
<dbReference type="Gene3D" id="1.10.357.10">
    <property type="entry name" value="Tetracycline Repressor, domain 2"/>
    <property type="match status" value="1"/>
</dbReference>
<evidence type="ECO:0000313" key="6">
    <source>
        <dbReference type="EMBL" id="UYO62702.1"/>
    </source>
</evidence>
<dbReference type="EMBL" id="VSLA01000029">
    <property type="protein sequence ID" value="TYC83719.1"/>
    <property type="molecule type" value="Genomic_DNA"/>
</dbReference>
<dbReference type="InterPro" id="IPR009057">
    <property type="entry name" value="Homeodomain-like_sf"/>
</dbReference>
<accession>A0A1F2PHG9</accession>
<protein>
    <submittedName>
        <fullName evidence="4">HTH-type dhaKLM operon transcriptional activator DhaS</fullName>
    </submittedName>
    <submittedName>
        <fullName evidence="5">TetR family transcriptional regulator</fullName>
    </submittedName>
    <submittedName>
        <fullName evidence="6">TetR/AcrR family transcriptional regulator</fullName>
    </submittedName>
</protein>
<keyword evidence="9" id="KW-1185">Reference proteome</keyword>
<evidence type="ECO:0000256" key="1">
    <source>
        <dbReference type="ARBA" id="ARBA00023125"/>
    </source>
</evidence>
<evidence type="ECO:0000313" key="4">
    <source>
        <dbReference type="EMBL" id="OFV70778.1"/>
    </source>
</evidence>
<dbReference type="InterPro" id="IPR050624">
    <property type="entry name" value="HTH-type_Tx_Regulator"/>
</dbReference>
<feature type="domain" description="HTH tetR-type" evidence="3">
    <location>
        <begin position="3"/>
        <end position="63"/>
    </location>
</feature>
<reference evidence="4 7" key="1">
    <citation type="submission" date="2015-09" db="EMBL/GenBank/DDBJ databases">
        <title>Genome sequence of Acetobacterium wieringae DSM 1911.</title>
        <authorList>
            <person name="Poehlein A."/>
            <person name="Bengelsdorf F.R."/>
            <person name="Schiel-Bengelsdorf B."/>
            <person name="Duerre P."/>
            <person name="Daniel R."/>
        </authorList>
    </citation>
    <scope>NUCLEOTIDE SEQUENCE [LARGE SCALE GENOMIC DNA]</scope>
    <source>
        <strain evidence="4 7">DSM 1911</strain>
    </source>
</reference>
<dbReference type="OrthoDB" id="9810250at2"/>
<dbReference type="AlphaFoldDB" id="A0A1F2PHG9"/>
<dbReference type="PROSITE" id="PS50977">
    <property type="entry name" value="HTH_TETR_2"/>
    <property type="match status" value="1"/>
</dbReference>
<dbReference type="SUPFAM" id="SSF46689">
    <property type="entry name" value="Homeodomain-like"/>
    <property type="match status" value="1"/>
</dbReference>
<gene>
    <name evidence="4" type="primary">dhaS_3</name>
    <name evidence="4" type="ORF">ACWI_13640</name>
    <name evidence="5" type="ORF">FXB42_15855</name>
    <name evidence="6" type="ORF">LNN31_18295</name>
</gene>
<dbReference type="Pfam" id="PF00440">
    <property type="entry name" value="TetR_N"/>
    <property type="match status" value="1"/>
</dbReference>
<dbReference type="InterPro" id="IPR039532">
    <property type="entry name" value="TetR_C_Firmicutes"/>
</dbReference>
<dbReference type="InterPro" id="IPR001647">
    <property type="entry name" value="HTH_TetR"/>
</dbReference>
<evidence type="ECO:0000313" key="5">
    <source>
        <dbReference type="EMBL" id="TYC83719.1"/>
    </source>
</evidence>
<dbReference type="PANTHER" id="PTHR43479">
    <property type="entry name" value="ACREF/ENVCD OPERON REPRESSOR-RELATED"/>
    <property type="match status" value="1"/>
</dbReference>
<dbReference type="STRING" id="52694.ACWI_13640"/>
<dbReference type="GO" id="GO:0003677">
    <property type="term" value="F:DNA binding"/>
    <property type="evidence" value="ECO:0007669"/>
    <property type="project" value="UniProtKB-UniRule"/>
</dbReference>
<dbReference type="Proteomes" id="UP001163550">
    <property type="component" value="Chromosome"/>
</dbReference>
<dbReference type="RefSeq" id="WP_070371023.1">
    <property type="nucleotide sequence ID" value="NZ_CABIIK010000017.1"/>
</dbReference>
<dbReference type="Proteomes" id="UP000176244">
    <property type="component" value="Unassembled WGS sequence"/>
</dbReference>
<organism evidence="4 7">
    <name type="scientific">Acetobacterium wieringae</name>
    <dbReference type="NCBI Taxonomy" id="52694"/>
    <lineage>
        <taxon>Bacteria</taxon>
        <taxon>Bacillati</taxon>
        <taxon>Bacillota</taxon>
        <taxon>Clostridia</taxon>
        <taxon>Eubacteriales</taxon>
        <taxon>Eubacteriaceae</taxon>
        <taxon>Acetobacterium</taxon>
    </lineage>
</organism>
<sequence>MSNSTKADLEVSLKKLLLIKPFDKITISDLATDCGISRMAFYYHFKDIYDLVEWSCEEDGKRALQGKKTYYTWQEGLLQLFEAVLENKPFILNVYRSVSREQIENYLYQLTYGLLEGVVREQAENTSITEAEMNFIAEFYKYGFVGIMLDWIKKGMSEDPNVIVDKMSTTLSGNIANSILNFAAKRHE</sequence>
<feature type="DNA-binding region" description="H-T-H motif" evidence="2">
    <location>
        <begin position="26"/>
        <end position="45"/>
    </location>
</feature>
<name>A0A1F2PHG9_9FIRM</name>
<evidence type="ECO:0000313" key="9">
    <source>
        <dbReference type="Proteomes" id="UP001163550"/>
    </source>
</evidence>
<keyword evidence="1 2" id="KW-0238">DNA-binding</keyword>
<evidence type="ECO:0000259" key="3">
    <source>
        <dbReference type="PROSITE" id="PS50977"/>
    </source>
</evidence>
<reference evidence="6" key="3">
    <citation type="submission" date="2021-11" db="EMBL/GenBank/DDBJ databases">
        <title>Isoprene-degrading acetogen.</title>
        <authorList>
            <person name="Yang Y."/>
            <person name="Jin H."/>
            <person name="Yan J."/>
        </authorList>
    </citation>
    <scope>NUCLEOTIDE SEQUENCE</scope>
    <source>
        <strain evidence="6">Berkeley</strain>
    </source>
</reference>
<dbReference type="EMBL" id="LKEU01000027">
    <property type="protein sequence ID" value="OFV70778.1"/>
    <property type="molecule type" value="Genomic_DNA"/>
</dbReference>
<evidence type="ECO:0000313" key="7">
    <source>
        <dbReference type="Proteomes" id="UP000176244"/>
    </source>
</evidence>
<reference evidence="5 8" key="2">
    <citation type="submission" date="2019-08" db="EMBL/GenBank/DDBJ databases">
        <title>Isolation and enrichment of carboxydotrophic bacteria from anaerobic sludge for the production of bio-based chemicals from syngas.</title>
        <authorList>
            <person name="Antares A.L."/>
            <person name="Moreira J."/>
            <person name="Diender M."/>
            <person name="Parshina S.N."/>
            <person name="Stams A.J.M."/>
            <person name="Alves M."/>
            <person name="Alves J.I."/>
            <person name="Sousa D.Z."/>
        </authorList>
    </citation>
    <scope>NUCLEOTIDE SEQUENCE [LARGE SCALE GENOMIC DNA]</scope>
    <source>
        <strain evidence="5 8">JM</strain>
    </source>
</reference>